<dbReference type="InterPro" id="IPR027417">
    <property type="entry name" value="P-loop_NTPase"/>
</dbReference>
<name>X1S3C0_9ZZZZ</name>
<organism evidence="2">
    <name type="scientific">marine sediment metagenome</name>
    <dbReference type="NCBI Taxonomy" id="412755"/>
    <lineage>
        <taxon>unclassified sequences</taxon>
        <taxon>metagenomes</taxon>
        <taxon>ecological metagenomes</taxon>
    </lineage>
</organism>
<sequence length="234" mass="27235">MAKLIDREIIPRIMDKIDSPEILLLVGARQVGKTSAVHLIMNRLRERVNPQNIHFFDLEDFRILDLVNKGPAVFIHFLHSEYQISNMKQYLFLGEIQYADYPSNFLKLIHDHHPQFKVVASGSSTLSIRQKFKDSLAGRKRVFQIHTLNFKEFLIFRNQHKLAELLLPSIFVDIKTIQAINWDRILFHADELSGMFEEFALYGGDPAVVLNHDKNDKVELLLEKEKNCLLALKE</sequence>
<dbReference type="AlphaFoldDB" id="X1S3C0"/>
<dbReference type="Pfam" id="PF13173">
    <property type="entry name" value="AAA_14"/>
    <property type="match status" value="1"/>
</dbReference>
<feature type="domain" description="AAA" evidence="1">
    <location>
        <begin position="21"/>
        <end position="154"/>
    </location>
</feature>
<protein>
    <recommendedName>
        <fullName evidence="1">AAA domain-containing protein</fullName>
    </recommendedName>
</protein>
<dbReference type="SUPFAM" id="SSF52540">
    <property type="entry name" value="P-loop containing nucleoside triphosphate hydrolases"/>
    <property type="match status" value="1"/>
</dbReference>
<proteinExistence type="predicted"/>
<comment type="caution">
    <text evidence="2">The sequence shown here is derived from an EMBL/GenBank/DDBJ whole genome shotgun (WGS) entry which is preliminary data.</text>
</comment>
<evidence type="ECO:0000259" key="1">
    <source>
        <dbReference type="Pfam" id="PF13173"/>
    </source>
</evidence>
<dbReference type="InterPro" id="IPR041682">
    <property type="entry name" value="AAA_14"/>
</dbReference>
<gene>
    <name evidence="2" type="ORF">S12H4_17949</name>
</gene>
<reference evidence="2" key="1">
    <citation type="journal article" date="2014" name="Front. Microbiol.">
        <title>High frequency of phylogenetically diverse reductive dehalogenase-homologous genes in deep subseafloor sedimentary metagenomes.</title>
        <authorList>
            <person name="Kawai M."/>
            <person name="Futagami T."/>
            <person name="Toyoda A."/>
            <person name="Takaki Y."/>
            <person name="Nishi S."/>
            <person name="Hori S."/>
            <person name="Arai W."/>
            <person name="Tsubouchi T."/>
            <person name="Morono Y."/>
            <person name="Uchiyama I."/>
            <person name="Ito T."/>
            <person name="Fujiyama A."/>
            <person name="Inagaki F."/>
            <person name="Takami H."/>
        </authorList>
    </citation>
    <scope>NUCLEOTIDE SEQUENCE</scope>
    <source>
        <strain evidence="2">Expedition CK06-06</strain>
    </source>
</reference>
<dbReference type="EMBL" id="BARW01008821">
    <property type="protein sequence ID" value="GAI87502.1"/>
    <property type="molecule type" value="Genomic_DNA"/>
</dbReference>
<dbReference type="PANTHER" id="PTHR33295:SF18">
    <property type="entry name" value="AAA+ ATPASE DOMAIN-CONTAINING PROTEIN"/>
    <property type="match status" value="1"/>
</dbReference>
<evidence type="ECO:0000313" key="2">
    <source>
        <dbReference type="EMBL" id="GAI87502.1"/>
    </source>
</evidence>
<dbReference type="PANTHER" id="PTHR33295">
    <property type="entry name" value="ATPASE"/>
    <property type="match status" value="1"/>
</dbReference>
<accession>X1S3C0</accession>